<feature type="domain" description="DUF3870" evidence="1">
    <location>
        <begin position="18"/>
        <end position="109"/>
    </location>
</feature>
<evidence type="ECO:0000313" key="2">
    <source>
        <dbReference type="EMBL" id="QGP90996.1"/>
    </source>
</evidence>
<evidence type="ECO:0000313" key="3">
    <source>
        <dbReference type="Proteomes" id="UP000425916"/>
    </source>
</evidence>
<dbReference type="EMBL" id="CP046244">
    <property type="protein sequence ID" value="QGP90996.1"/>
    <property type="molecule type" value="Genomic_DNA"/>
</dbReference>
<name>A0A6I5ZME3_9FIRM</name>
<dbReference type="InterPro" id="IPR024617">
    <property type="entry name" value="DUF3870"/>
</dbReference>
<accession>A0A6I5ZME3</accession>
<dbReference type="Pfam" id="PF12986">
    <property type="entry name" value="DUF3870"/>
    <property type="match status" value="1"/>
</dbReference>
<proteinExistence type="predicted"/>
<dbReference type="Proteomes" id="UP000425916">
    <property type="component" value="Chromosome"/>
</dbReference>
<protein>
    <recommendedName>
        <fullName evidence="1">DUF3870 domain-containing protein</fullName>
    </recommendedName>
</protein>
<evidence type="ECO:0000259" key="1">
    <source>
        <dbReference type="Pfam" id="PF12986"/>
    </source>
</evidence>
<organism evidence="2 3">
    <name type="scientific">Neomoorella glycerini</name>
    <dbReference type="NCBI Taxonomy" id="55779"/>
    <lineage>
        <taxon>Bacteria</taxon>
        <taxon>Bacillati</taxon>
        <taxon>Bacillota</taxon>
        <taxon>Clostridia</taxon>
        <taxon>Neomoorellales</taxon>
        <taxon>Neomoorellaceae</taxon>
        <taxon>Neomoorella</taxon>
    </lineage>
</organism>
<dbReference type="AlphaFoldDB" id="A0A6I5ZME3"/>
<reference evidence="2 3" key="1">
    <citation type="submission" date="2019-11" db="EMBL/GenBank/DDBJ databases">
        <title>Genome sequence of Moorella glycerini DSM11254.</title>
        <authorList>
            <person name="Poehlein A."/>
            <person name="Boeer T."/>
            <person name="Daniel R."/>
        </authorList>
    </citation>
    <scope>NUCLEOTIDE SEQUENCE [LARGE SCALE GENOMIC DNA]</scope>
    <source>
        <strain evidence="2 3">DSM 11254</strain>
    </source>
</reference>
<keyword evidence="3" id="KW-1185">Reference proteome</keyword>
<sequence>MRRRWVLTSLKGKSVLFSGKAQVPKLTTAYETVKVVTVVLEIDWDSEQIINADFSLYSSVSVEFLRNIVKGYNLKGGLDSLLAEVKSRFHAFSQGAVIQALQIAYERYRDFRTGQLLKSGRES</sequence>
<gene>
    <name evidence="2" type="ORF">MGLY_03190</name>
</gene>